<comment type="caution">
    <text evidence="1">The sequence shown here is derived from an EMBL/GenBank/DDBJ whole genome shotgun (WGS) entry which is preliminary data.</text>
</comment>
<proteinExistence type="predicted"/>
<gene>
    <name evidence="1" type="ORF">GCM10011607_12830</name>
</gene>
<evidence type="ECO:0000313" key="2">
    <source>
        <dbReference type="Proteomes" id="UP000617555"/>
    </source>
</evidence>
<organism evidence="1 2">
    <name type="scientific">Shewanella inventionis</name>
    <dbReference type="NCBI Taxonomy" id="1738770"/>
    <lineage>
        <taxon>Bacteria</taxon>
        <taxon>Pseudomonadati</taxon>
        <taxon>Pseudomonadota</taxon>
        <taxon>Gammaproteobacteria</taxon>
        <taxon>Alteromonadales</taxon>
        <taxon>Shewanellaceae</taxon>
        <taxon>Shewanella</taxon>
    </lineage>
</organism>
<protein>
    <submittedName>
        <fullName evidence="1">Uncharacterized protein</fullName>
    </submittedName>
</protein>
<evidence type="ECO:0000313" key="1">
    <source>
        <dbReference type="EMBL" id="GGB53683.1"/>
    </source>
</evidence>
<sequence length="174" mass="20367">MDSVDFAIALRRYRILDYLDKHIHKGWTDKNITPLLRNMPAGLKLDNSVNWRTICRWRQRLLDSNGNIAALSPSKGTGRKTTRTVGDEALLLPTIKRMLVTAPPLKVSVYHREYAEEVDSYNGLVLEDTQRISKLSYKSFKSRYEKMKIDYEKKMERARSFTPKNRLDLKEFNN</sequence>
<dbReference type="EMBL" id="BMII01000008">
    <property type="protein sequence ID" value="GGB53683.1"/>
    <property type="molecule type" value="Genomic_DNA"/>
</dbReference>
<accession>A0ABQ1IVR5</accession>
<dbReference type="Proteomes" id="UP000617555">
    <property type="component" value="Unassembled WGS sequence"/>
</dbReference>
<dbReference type="RefSeq" id="WP_188738167.1">
    <property type="nucleotide sequence ID" value="NZ_BMII01000008.1"/>
</dbReference>
<name>A0ABQ1IVR5_9GAMM</name>
<keyword evidence="2" id="KW-1185">Reference proteome</keyword>
<reference evidence="2" key="1">
    <citation type="journal article" date="2019" name="Int. J. Syst. Evol. Microbiol.">
        <title>The Global Catalogue of Microorganisms (GCM) 10K type strain sequencing project: providing services to taxonomists for standard genome sequencing and annotation.</title>
        <authorList>
            <consortium name="The Broad Institute Genomics Platform"/>
            <consortium name="The Broad Institute Genome Sequencing Center for Infectious Disease"/>
            <person name="Wu L."/>
            <person name="Ma J."/>
        </authorList>
    </citation>
    <scope>NUCLEOTIDE SEQUENCE [LARGE SCALE GENOMIC DNA]</scope>
    <source>
        <strain evidence="2">CGMCC 1.15339</strain>
    </source>
</reference>